<accession>A0A0F9VJN2</accession>
<comment type="caution">
    <text evidence="2">The sequence shown here is derived from an EMBL/GenBank/DDBJ whole genome shotgun (WGS) entry which is preliminary data.</text>
</comment>
<gene>
    <name evidence="2" type="ORF">LCGC14_0475260</name>
</gene>
<dbReference type="InterPro" id="IPR007694">
    <property type="entry name" value="DNA_helicase_DnaB-like_C"/>
</dbReference>
<name>A0A0F9VJN2_9ZZZZ</name>
<dbReference type="InterPro" id="IPR027417">
    <property type="entry name" value="P-loop_NTPase"/>
</dbReference>
<dbReference type="GO" id="GO:0003678">
    <property type="term" value="F:DNA helicase activity"/>
    <property type="evidence" value="ECO:0007669"/>
    <property type="project" value="InterPro"/>
</dbReference>
<organism evidence="2">
    <name type="scientific">marine sediment metagenome</name>
    <dbReference type="NCBI Taxonomy" id="412755"/>
    <lineage>
        <taxon>unclassified sequences</taxon>
        <taxon>metagenomes</taxon>
        <taxon>ecological metagenomes</taxon>
    </lineage>
</organism>
<proteinExistence type="predicted"/>
<dbReference type="PROSITE" id="PS51199">
    <property type="entry name" value="SF4_HELICASE"/>
    <property type="match status" value="1"/>
</dbReference>
<evidence type="ECO:0000313" key="2">
    <source>
        <dbReference type="EMBL" id="KKN66048.1"/>
    </source>
</evidence>
<dbReference type="GO" id="GO:0005524">
    <property type="term" value="F:ATP binding"/>
    <property type="evidence" value="ECO:0007669"/>
    <property type="project" value="InterPro"/>
</dbReference>
<dbReference type="EMBL" id="LAZR01000511">
    <property type="protein sequence ID" value="KKN66048.1"/>
    <property type="molecule type" value="Genomic_DNA"/>
</dbReference>
<evidence type="ECO:0000259" key="1">
    <source>
        <dbReference type="PROSITE" id="PS51199"/>
    </source>
</evidence>
<dbReference type="CDD" id="cd00984">
    <property type="entry name" value="DnaB_C"/>
    <property type="match status" value="1"/>
</dbReference>
<dbReference type="Pfam" id="PF03796">
    <property type="entry name" value="DnaB_C"/>
    <property type="match status" value="1"/>
</dbReference>
<dbReference type="PANTHER" id="PTHR30153">
    <property type="entry name" value="REPLICATIVE DNA HELICASE DNAB"/>
    <property type="match status" value="1"/>
</dbReference>
<dbReference type="GO" id="GO:0006260">
    <property type="term" value="P:DNA replication"/>
    <property type="evidence" value="ECO:0007669"/>
    <property type="project" value="InterPro"/>
</dbReference>
<dbReference type="Gene3D" id="3.40.50.300">
    <property type="entry name" value="P-loop containing nucleotide triphosphate hydrolases"/>
    <property type="match status" value="1"/>
</dbReference>
<dbReference type="GO" id="GO:0005829">
    <property type="term" value="C:cytosol"/>
    <property type="evidence" value="ECO:0007669"/>
    <property type="project" value="TreeGrafter"/>
</dbReference>
<reference evidence="2" key="1">
    <citation type="journal article" date="2015" name="Nature">
        <title>Complex archaea that bridge the gap between prokaryotes and eukaryotes.</title>
        <authorList>
            <person name="Spang A."/>
            <person name="Saw J.H."/>
            <person name="Jorgensen S.L."/>
            <person name="Zaremba-Niedzwiedzka K."/>
            <person name="Martijn J."/>
            <person name="Lind A.E."/>
            <person name="van Eijk R."/>
            <person name="Schleper C."/>
            <person name="Guy L."/>
            <person name="Ettema T.J."/>
        </authorList>
    </citation>
    <scope>NUCLEOTIDE SEQUENCE</scope>
</reference>
<protein>
    <recommendedName>
        <fullName evidence="1">SF4 helicase domain-containing protein</fullName>
    </recommendedName>
</protein>
<dbReference type="SUPFAM" id="SSF52540">
    <property type="entry name" value="P-loop containing nucleoside triphosphate hydrolases"/>
    <property type="match status" value="1"/>
</dbReference>
<dbReference type="AlphaFoldDB" id="A0A0F9VJN2"/>
<dbReference type="PANTHER" id="PTHR30153:SF2">
    <property type="entry name" value="REPLICATIVE DNA HELICASE"/>
    <property type="match status" value="1"/>
</dbReference>
<sequence>MKQIKETMSEVIDSIKNPVQGLPTGLESVDKATGGYKPGQLIVIAGRSSMGKTAMLGDCVLAQTGKTLFFSLEMSSIVLTQRLIANEANINFRTLVNNETDDGQNKRIRAAIGKLQESNIFIDDTPCLTPGQFWDKAEEHEDADLIIIDHLHLMRHDNGRLGEVQALDDICQQLRAYAKTKNVPIVLACQLNRNTENRQTHEPRLSDLRGSGGIEQDSDIVLLLYRPSYYLQREISYDTVDDGDAEVIVAKQRNGITGKIKTIFLGNFMSFRDSPDETMSNWR</sequence>
<feature type="domain" description="SF4 helicase" evidence="1">
    <location>
        <begin position="15"/>
        <end position="278"/>
    </location>
</feature>